<dbReference type="SUPFAM" id="SSF56219">
    <property type="entry name" value="DNase I-like"/>
    <property type="match status" value="1"/>
</dbReference>
<dbReference type="InterPro" id="IPR036691">
    <property type="entry name" value="Endo/exonu/phosph_ase_sf"/>
</dbReference>
<protein>
    <submittedName>
        <fullName evidence="3">Endonuclease</fullName>
    </submittedName>
</protein>
<dbReference type="Proteomes" id="UP000679179">
    <property type="component" value="Unassembled WGS sequence"/>
</dbReference>
<feature type="domain" description="Endonuclease/exonuclease/phosphatase" evidence="2">
    <location>
        <begin position="19"/>
        <end position="254"/>
    </location>
</feature>
<dbReference type="GO" id="GO:0016787">
    <property type="term" value="F:hydrolase activity"/>
    <property type="evidence" value="ECO:0007669"/>
    <property type="project" value="UniProtKB-KW"/>
</dbReference>
<keyword evidence="3" id="KW-0255">Endonuclease</keyword>
<dbReference type="InterPro" id="IPR005135">
    <property type="entry name" value="Endo/exonuclease/phosphatase"/>
</dbReference>
<keyword evidence="4" id="KW-1185">Reference proteome</keyword>
<dbReference type="Gene3D" id="3.60.10.10">
    <property type="entry name" value="Endonuclease/exonuclease/phosphatase"/>
    <property type="match status" value="1"/>
</dbReference>
<evidence type="ECO:0000313" key="3">
    <source>
        <dbReference type="EMBL" id="GIM29232.1"/>
    </source>
</evidence>
<comment type="caution">
    <text evidence="3">The sequence shown here is derived from an EMBL/GenBank/DDBJ whole genome shotgun (WGS) entry which is preliminary data.</text>
</comment>
<gene>
    <name evidence="3" type="ORF">CPJCM30710_18980</name>
</gene>
<dbReference type="PANTHER" id="PTHR15822">
    <property type="entry name" value="TRAF AND TNF RECEPTOR-ASSOCIATED PROTEIN"/>
    <property type="match status" value="1"/>
</dbReference>
<proteinExistence type="predicted"/>
<dbReference type="EMBL" id="BOPZ01000014">
    <property type="protein sequence ID" value="GIM29232.1"/>
    <property type="molecule type" value="Genomic_DNA"/>
</dbReference>
<evidence type="ECO:0000259" key="2">
    <source>
        <dbReference type="Pfam" id="PF03372"/>
    </source>
</evidence>
<evidence type="ECO:0000256" key="1">
    <source>
        <dbReference type="ARBA" id="ARBA00022801"/>
    </source>
</evidence>
<dbReference type="Pfam" id="PF03372">
    <property type="entry name" value="Exo_endo_phos"/>
    <property type="match status" value="1"/>
</dbReference>
<accession>A0A919RZC0</accession>
<dbReference type="CDD" id="cd09079">
    <property type="entry name" value="RgfB-like"/>
    <property type="match status" value="1"/>
</dbReference>
<sequence>MKFLTLNCHSWLEDNQEEKIKIIAKTIKEKNYDVIALQEVNQHIEGNLVCGKVNDRNFALVLLNELKQLGCSEYKMLWDYSHIAYGIYEEGISIITKHQIEEGHSFFVSRSKDKAFWKCRKVLGASIKINEEIIDFYSCHLGWWQDDEESFTEQVDKLLNDTKKDRLTFLMGDFNNNAFVRNEGYDYLIKKGMYDTFSIARERDCGVTVKGKIAGWDLNENDLRIDLILANQKVDVKYSKVIFNNINEPIVSDHYGVEVEIV</sequence>
<evidence type="ECO:0000313" key="4">
    <source>
        <dbReference type="Proteomes" id="UP000679179"/>
    </source>
</evidence>
<keyword evidence="3" id="KW-0540">Nuclease</keyword>
<dbReference type="GO" id="GO:0004519">
    <property type="term" value="F:endonuclease activity"/>
    <property type="evidence" value="ECO:0007669"/>
    <property type="project" value="UniProtKB-KW"/>
</dbReference>
<dbReference type="AlphaFoldDB" id="A0A919RZC0"/>
<organism evidence="3 4">
    <name type="scientific">Clostridium polyendosporum</name>
    <dbReference type="NCBI Taxonomy" id="69208"/>
    <lineage>
        <taxon>Bacteria</taxon>
        <taxon>Bacillati</taxon>
        <taxon>Bacillota</taxon>
        <taxon>Clostridia</taxon>
        <taxon>Eubacteriales</taxon>
        <taxon>Clostridiaceae</taxon>
        <taxon>Clostridium</taxon>
    </lineage>
</organism>
<keyword evidence="1" id="KW-0378">Hydrolase</keyword>
<name>A0A919RZC0_9CLOT</name>
<dbReference type="InterPro" id="IPR051547">
    <property type="entry name" value="TDP2-like"/>
</dbReference>
<dbReference type="PANTHER" id="PTHR15822:SF23">
    <property type="entry name" value="ENDONUCLEASE_EXONUCLEASE_PHOSPHATASE FAMILY PROTEIN"/>
    <property type="match status" value="1"/>
</dbReference>
<reference evidence="3" key="1">
    <citation type="submission" date="2021-03" db="EMBL/GenBank/DDBJ databases">
        <title>Taxonomic study of Clostridium polyendosporum from meadow-gley soil under rice.</title>
        <authorList>
            <person name="Kobayashi H."/>
            <person name="Tanizawa Y."/>
            <person name="Yagura M."/>
        </authorList>
    </citation>
    <scope>NUCLEOTIDE SEQUENCE</scope>
    <source>
        <strain evidence="3">JCM 30710</strain>
    </source>
</reference>
<dbReference type="RefSeq" id="WP_212903935.1">
    <property type="nucleotide sequence ID" value="NZ_BOPZ01000014.1"/>
</dbReference>